<dbReference type="InterPro" id="IPR027417">
    <property type="entry name" value="P-loop_NTPase"/>
</dbReference>
<evidence type="ECO:0000256" key="3">
    <source>
        <dbReference type="ARBA" id="ARBA00022801"/>
    </source>
</evidence>
<dbReference type="CDD" id="cd00268">
    <property type="entry name" value="DEADc"/>
    <property type="match status" value="1"/>
</dbReference>
<evidence type="ECO:0000259" key="10">
    <source>
        <dbReference type="PROSITE" id="PS51194"/>
    </source>
</evidence>
<evidence type="ECO:0000256" key="5">
    <source>
        <dbReference type="ARBA" id="ARBA00022840"/>
    </source>
</evidence>
<dbReference type="InterPro" id="IPR000629">
    <property type="entry name" value="RNA-helicase_DEAD-box_CS"/>
</dbReference>
<dbReference type="PROSITE" id="PS51192">
    <property type="entry name" value="HELICASE_ATP_BIND_1"/>
    <property type="match status" value="1"/>
</dbReference>
<feature type="region of interest" description="Disordered" evidence="8">
    <location>
        <begin position="454"/>
        <end position="476"/>
    </location>
</feature>
<dbReference type="InterPro" id="IPR005580">
    <property type="entry name" value="DbpA/CsdA_RNA-bd_dom"/>
</dbReference>
<dbReference type="EC" id="3.6.4.13" evidence="1"/>
<dbReference type="PROSITE" id="PS00039">
    <property type="entry name" value="DEAD_ATP_HELICASE"/>
    <property type="match status" value="1"/>
</dbReference>
<feature type="domain" description="Helicase C-terminal" evidence="10">
    <location>
        <begin position="244"/>
        <end position="396"/>
    </location>
</feature>
<dbReference type="Gene3D" id="3.40.50.300">
    <property type="entry name" value="P-loop containing nucleotide triphosphate hydrolases"/>
    <property type="match status" value="2"/>
</dbReference>
<feature type="compositionally biased region" description="Gly residues" evidence="8">
    <location>
        <begin position="582"/>
        <end position="596"/>
    </location>
</feature>
<dbReference type="PROSITE" id="PS51194">
    <property type="entry name" value="HELICASE_CTER"/>
    <property type="match status" value="1"/>
</dbReference>
<sequence>MIAQGYLLPTFASYHKIFRLNTFSELGLEPRLVDALTDLGIVKPTQIQQEAIPILLESMQDFIGLAQTGTGKTAAFGLPLLQAVNEDSNTCQAVVLAPTRELAQQIAEQLKNFSKNKPKLKVEVVFGGAAITNQIKALKAKPQVVVATPGRLVDLINRKVISMKALDYVVLDEADEMLNMGFKEELNKILADTPAEKTTWLFSATMPSAIKSIVNAYMNNPKEVSVKSGVEVNKDISHQYLVVKMSDKLEAIKRVLDVNPNFYGVMFCRTKIDTQNLADDISRAGYRAEALHGDLTQKQRDSVMKKFKDGTLSMLVATDVAARGIDVNDVTHVIHHRLPDELEFYTHRSGRTARAGKKGISIALVSKGEVRRIGEIERRLKIKFEKELIPTADEVMSSRMDNSLKLIADYEIKKELPADLKQQAQEMFATLSKEELVDKLLALELSKVSISNSGDLNQTENSRSKEGRDRERSSGSHERLFINIGKIDDISNAELLHMICDISGAKKEQVGKIELQQKRAYFEVVKDIASDVMGKFKGFEFEGRELRVNIDDSEPKSGRSSQRGYQDRKRRSGRKPSSSGRSGSGRQGRSGGGRRR</sequence>
<evidence type="ECO:0000256" key="2">
    <source>
        <dbReference type="ARBA" id="ARBA00022741"/>
    </source>
</evidence>
<feature type="domain" description="DEAD-box RNA helicase Q" evidence="11">
    <location>
        <begin position="21"/>
        <end position="49"/>
    </location>
</feature>
<dbReference type="InterPro" id="IPR014014">
    <property type="entry name" value="RNA_helicase_DEAD_Q_motif"/>
</dbReference>
<keyword evidence="13" id="KW-1185">Reference proteome</keyword>
<dbReference type="Proteomes" id="UP000192472">
    <property type="component" value="Unassembled WGS sequence"/>
</dbReference>
<evidence type="ECO:0000256" key="6">
    <source>
        <dbReference type="PROSITE-ProRule" id="PRU00552"/>
    </source>
</evidence>
<dbReference type="GO" id="GO:0016787">
    <property type="term" value="F:hydrolase activity"/>
    <property type="evidence" value="ECO:0007669"/>
    <property type="project" value="UniProtKB-KW"/>
</dbReference>
<organism evidence="12 13">
    <name type="scientific">Reichenbachiella faecimaris</name>
    <dbReference type="NCBI Taxonomy" id="692418"/>
    <lineage>
        <taxon>Bacteria</taxon>
        <taxon>Pseudomonadati</taxon>
        <taxon>Bacteroidota</taxon>
        <taxon>Cytophagia</taxon>
        <taxon>Cytophagales</taxon>
        <taxon>Reichenbachiellaceae</taxon>
        <taxon>Reichenbachiella</taxon>
    </lineage>
</organism>
<dbReference type="PANTHER" id="PTHR47963">
    <property type="entry name" value="DEAD-BOX ATP-DEPENDENT RNA HELICASE 47, MITOCHONDRIAL"/>
    <property type="match status" value="1"/>
</dbReference>
<dbReference type="PANTHER" id="PTHR47963:SF8">
    <property type="entry name" value="ATP-DEPENDENT RNA HELICASE DEAD"/>
    <property type="match status" value="1"/>
</dbReference>
<dbReference type="InterPro" id="IPR050547">
    <property type="entry name" value="DEAD_box_RNA_helicases"/>
</dbReference>
<evidence type="ECO:0000256" key="4">
    <source>
        <dbReference type="ARBA" id="ARBA00022806"/>
    </source>
</evidence>
<dbReference type="CDD" id="cd18787">
    <property type="entry name" value="SF2_C_DEAD"/>
    <property type="match status" value="1"/>
</dbReference>
<keyword evidence="2 7" id="KW-0547">Nucleotide-binding</keyword>
<keyword evidence="5 7" id="KW-0067">ATP-binding</keyword>
<feature type="compositionally biased region" description="Basic and acidic residues" evidence="8">
    <location>
        <begin position="462"/>
        <end position="476"/>
    </location>
</feature>
<evidence type="ECO:0000256" key="1">
    <source>
        <dbReference type="ARBA" id="ARBA00012552"/>
    </source>
</evidence>
<dbReference type="InterPro" id="IPR011545">
    <property type="entry name" value="DEAD/DEAH_box_helicase_dom"/>
</dbReference>
<dbReference type="AlphaFoldDB" id="A0A1W2GRV0"/>
<dbReference type="SMART" id="SM00490">
    <property type="entry name" value="HELICc"/>
    <property type="match status" value="1"/>
</dbReference>
<proteinExistence type="inferred from homology"/>
<dbReference type="SMART" id="SM00487">
    <property type="entry name" value="DEXDc"/>
    <property type="match status" value="1"/>
</dbReference>
<dbReference type="GO" id="GO:0003723">
    <property type="term" value="F:RNA binding"/>
    <property type="evidence" value="ECO:0007669"/>
    <property type="project" value="TreeGrafter"/>
</dbReference>
<evidence type="ECO:0000313" key="13">
    <source>
        <dbReference type="Proteomes" id="UP000192472"/>
    </source>
</evidence>
<dbReference type="STRING" id="692418.SAMN04488029_3987"/>
<dbReference type="PROSITE" id="PS51195">
    <property type="entry name" value="Q_MOTIF"/>
    <property type="match status" value="1"/>
</dbReference>
<evidence type="ECO:0000313" key="12">
    <source>
        <dbReference type="EMBL" id="SMD38986.1"/>
    </source>
</evidence>
<feature type="domain" description="Helicase ATP-binding" evidence="9">
    <location>
        <begin position="53"/>
        <end position="224"/>
    </location>
</feature>
<keyword evidence="3 7" id="KW-0378">Hydrolase</keyword>
<dbReference type="OrthoDB" id="9785240at2"/>
<protein>
    <recommendedName>
        <fullName evidence="1">RNA helicase</fullName>
        <ecNumber evidence="1">3.6.4.13</ecNumber>
    </recommendedName>
</protein>
<comment type="similarity">
    <text evidence="7">Belongs to the DEAD box helicase family.</text>
</comment>
<feature type="short sequence motif" description="Q motif" evidence="6">
    <location>
        <begin position="21"/>
        <end position="49"/>
    </location>
</feature>
<dbReference type="CDD" id="cd12252">
    <property type="entry name" value="RRM_DbpA"/>
    <property type="match status" value="1"/>
</dbReference>
<gene>
    <name evidence="12" type="ORF">SAMN04488029_3987</name>
</gene>
<dbReference type="GO" id="GO:0005524">
    <property type="term" value="F:ATP binding"/>
    <property type="evidence" value="ECO:0007669"/>
    <property type="project" value="UniProtKB-KW"/>
</dbReference>
<evidence type="ECO:0000259" key="11">
    <source>
        <dbReference type="PROSITE" id="PS51195"/>
    </source>
</evidence>
<dbReference type="EMBL" id="FWYF01000005">
    <property type="protein sequence ID" value="SMD38986.1"/>
    <property type="molecule type" value="Genomic_DNA"/>
</dbReference>
<dbReference type="Pfam" id="PF00270">
    <property type="entry name" value="DEAD"/>
    <property type="match status" value="1"/>
</dbReference>
<reference evidence="12 13" key="1">
    <citation type="submission" date="2017-04" db="EMBL/GenBank/DDBJ databases">
        <authorList>
            <person name="Afonso C.L."/>
            <person name="Miller P.J."/>
            <person name="Scott M.A."/>
            <person name="Spackman E."/>
            <person name="Goraichik I."/>
            <person name="Dimitrov K.M."/>
            <person name="Suarez D.L."/>
            <person name="Swayne D.E."/>
        </authorList>
    </citation>
    <scope>NUCLEOTIDE SEQUENCE [LARGE SCALE GENOMIC DNA]</scope>
    <source>
        <strain evidence="12 13">DSM 26133</strain>
    </source>
</reference>
<dbReference type="GO" id="GO:0003724">
    <property type="term" value="F:RNA helicase activity"/>
    <property type="evidence" value="ECO:0007669"/>
    <property type="project" value="UniProtKB-EC"/>
</dbReference>
<dbReference type="InterPro" id="IPR014001">
    <property type="entry name" value="Helicase_ATP-bd"/>
</dbReference>
<evidence type="ECO:0000259" key="9">
    <source>
        <dbReference type="PROSITE" id="PS51192"/>
    </source>
</evidence>
<accession>A0A1W2GRV0</accession>
<dbReference type="Gene3D" id="3.30.70.330">
    <property type="match status" value="1"/>
</dbReference>
<dbReference type="InterPro" id="IPR044742">
    <property type="entry name" value="DEAD/DEAH_RhlB"/>
</dbReference>
<evidence type="ECO:0000256" key="7">
    <source>
        <dbReference type="RuleBase" id="RU000492"/>
    </source>
</evidence>
<dbReference type="SUPFAM" id="SSF52540">
    <property type="entry name" value="P-loop containing nucleoside triphosphate hydrolases"/>
    <property type="match status" value="1"/>
</dbReference>
<dbReference type="Pfam" id="PF03880">
    <property type="entry name" value="DbpA"/>
    <property type="match status" value="1"/>
</dbReference>
<keyword evidence="4 7" id="KW-0347">Helicase</keyword>
<dbReference type="InterPro" id="IPR001650">
    <property type="entry name" value="Helicase_C-like"/>
</dbReference>
<name>A0A1W2GRV0_REIFA</name>
<feature type="region of interest" description="Disordered" evidence="8">
    <location>
        <begin position="549"/>
        <end position="596"/>
    </location>
</feature>
<dbReference type="Pfam" id="PF00271">
    <property type="entry name" value="Helicase_C"/>
    <property type="match status" value="1"/>
</dbReference>
<evidence type="ECO:0000256" key="8">
    <source>
        <dbReference type="SAM" id="MobiDB-lite"/>
    </source>
</evidence>
<dbReference type="InterPro" id="IPR012677">
    <property type="entry name" value="Nucleotide-bd_a/b_plait_sf"/>
</dbReference>